<dbReference type="Pfam" id="PF05523">
    <property type="entry name" value="FdtA"/>
    <property type="match status" value="1"/>
</dbReference>
<feature type="domain" description="Sugar 3,4-ketoisomerase QdtA cupin" evidence="1">
    <location>
        <begin position="5"/>
        <end position="132"/>
    </location>
</feature>
<dbReference type="InParanoid" id="B9TAX6"/>
<gene>
    <name evidence="2" type="ORF">RCOM_0037880</name>
</gene>
<accession>B9TAX6</accession>
<protein>
    <recommendedName>
        <fullName evidence="1">Sugar 3,4-ketoisomerase QdtA cupin domain-containing protein</fullName>
    </recommendedName>
</protein>
<dbReference type="InterPro" id="IPR008894">
    <property type="entry name" value="QdtA_cupin_dom"/>
</dbReference>
<evidence type="ECO:0000313" key="2">
    <source>
        <dbReference type="EMBL" id="EEF26989.1"/>
    </source>
</evidence>
<keyword evidence="3" id="KW-1185">Reference proteome</keyword>
<dbReference type="CDD" id="cd20292">
    <property type="entry name" value="cupin_QdtA-like"/>
    <property type="match status" value="1"/>
</dbReference>
<proteinExistence type="predicted"/>
<sequence>MPLNDCRIIELPKITDPRGNLTFVEGDHHIPFDIKRVYYLYDVPGGSDRGSHAHRNLHQFVIAMSGSFDIVLDDGDRQRRFHLNRSYYGLYICPMMWRSLDNFSSGGVCMVLASAQYDPADYIRDHNQFLSFARRNEPQAV</sequence>
<evidence type="ECO:0000259" key="1">
    <source>
        <dbReference type="Pfam" id="PF05523"/>
    </source>
</evidence>
<evidence type="ECO:0000313" key="3">
    <source>
        <dbReference type="Proteomes" id="UP000008311"/>
    </source>
</evidence>
<name>B9TAX6_RICCO</name>
<reference evidence="3" key="1">
    <citation type="journal article" date="2010" name="Nat. Biotechnol.">
        <title>Draft genome sequence of the oilseed species Ricinus communis.</title>
        <authorList>
            <person name="Chan A.P."/>
            <person name="Crabtree J."/>
            <person name="Zhao Q."/>
            <person name="Lorenzi H."/>
            <person name="Orvis J."/>
            <person name="Puiu D."/>
            <person name="Melake-Berhan A."/>
            <person name="Jones K.M."/>
            <person name="Redman J."/>
            <person name="Chen G."/>
            <person name="Cahoon E.B."/>
            <person name="Gedil M."/>
            <person name="Stanke M."/>
            <person name="Haas B.J."/>
            <person name="Wortman J.R."/>
            <person name="Fraser-Liggett C.M."/>
            <person name="Ravel J."/>
            <person name="Rabinowicz P.D."/>
        </authorList>
    </citation>
    <scope>NUCLEOTIDE SEQUENCE [LARGE SCALE GENOMIC DNA]</scope>
    <source>
        <strain evidence="3">cv. Hale</strain>
    </source>
</reference>
<dbReference type="Proteomes" id="UP000008311">
    <property type="component" value="Unassembled WGS sequence"/>
</dbReference>
<organism evidence="2 3">
    <name type="scientific">Ricinus communis</name>
    <name type="common">Castor bean</name>
    <dbReference type="NCBI Taxonomy" id="3988"/>
    <lineage>
        <taxon>Eukaryota</taxon>
        <taxon>Viridiplantae</taxon>
        <taxon>Streptophyta</taxon>
        <taxon>Embryophyta</taxon>
        <taxon>Tracheophyta</taxon>
        <taxon>Spermatophyta</taxon>
        <taxon>Magnoliopsida</taxon>
        <taxon>eudicotyledons</taxon>
        <taxon>Gunneridae</taxon>
        <taxon>Pentapetalae</taxon>
        <taxon>rosids</taxon>
        <taxon>fabids</taxon>
        <taxon>Malpighiales</taxon>
        <taxon>Euphorbiaceae</taxon>
        <taxon>Acalyphoideae</taxon>
        <taxon>Acalypheae</taxon>
        <taxon>Ricinus</taxon>
    </lineage>
</organism>
<dbReference type="SUPFAM" id="SSF51182">
    <property type="entry name" value="RmlC-like cupins"/>
    <property type="match status" value="1"/>
</dbReference>
<dbReference type="InterPro" id="IPR011051">
    <property type="entry name" value="RmlC_Cupin_sf"/>
</dbReference>
<dbReference type="AlphaFoldDB" id="B9TAX6"/>
<dbReference type="Gene3D" id="2.60.120.10">
    <property type="entry name" value="Jelly Rolls"/>
    <property type="match status" value="1"/>
</dbReference>
<dbReference type="EMBL" id="EQ976018">
    <property type="protein sequence ID" value="EEF26989.1"/>
    <property type="molecule type" value="Genomic_DNA"/>
</dbReference>
<dbReference type="InterPro" id="IPR014710">
    <property type="entry name" value="RmlC-like_jellyroll"/>
</dbReference>